<sequence>MILAFQQWSAPPVLMLLCLLLIFNGKVERTVDVEYVEVFAGVAEISKACRAHGMVGSSHDLAYSPHYDLCGRTGFLMAVNELLRAVPGSLCVFALCCNSYCRMSRATSGRGILCPLGDMSRKFVREGNLLASRLILMLWICASRGLIWLVEQPEGSVFNLHPRWQEFVAHCPVPRQNLTNMFVSKNQQWLLPKGIHIAMFLVVWHPKRAPTTLKIYQQKFGKTLLEHVIVRIFLVEKPTGELPQIYI</sequence>
<accession>A0A9P1DH39</accession>
<feature type="chain" id="PRO_5043271514" description="Secreted protein" evidence="1">
    <location>
        <begin position="30"/>
        <end position="247"/>
    </location>
</feature>
<dbReference type="EMBL" id="CAMXCT030004547">
    <property type="protein sequence ID" value="CAL4796823.1"/>
    <property type="molecule type" value="Genomic_DNA"/>
</dbReference>
<protein>
    <recommendedName>
        <fullName evidence="5">Secreted protein</fullName>
    </recommendedName>
</protein>
<feature type="signal peptide" evidence="1">
    <location>
        <begin position="1"/>
        <end position="29"/>
    </location>
</feature>
<comment type="caution">
    <text evidence="2">The sequence shown here is derived from an EMBL/GenBank/DDBJ whole genome shotgun (WGS) entry which is preliminary data.</text>
</comment>
<proteinExistence type="predicted"/>
<name>A0A9P1DH39_9DINO</name>
<evidence type="ECO:0000313" key="4">
    <source>
        <dbReference type="Proteomes" id="UP001152797"/>
    </source>
</evidence>
<keyword evidence="1" id="KW-0732">Signal</keyword>
<reference evidence="2" key="1">
    <citation type="submission" date="2022-10" db="EMBL/GenBank/DDBJ databases">
        <authorList>
            <person name="Chen Y."/>
            <person name="Dougan E. K."/>
            <person name="Chan C."/>
            <person name="Rhodes N."/>
            <person name="Thang M."/>
        </authorList>
    </citation>
    <scope>NUCLEOTIDE SEQUENCE</scope>
</reference>
<reference evidence="3 4" key="2">
    <citation type="submission" date="2024-05" db="EMBL/GenBank/DDBJ databases">
        <authorList>
            <person name="Chen Y."/>
            <person name="Shah S."/>
            <person name="Dougan E. K."/>
            <person name="Thang M."/>
            <person name="Chan C."/>
        </authorList>
    </citation>
    <scope>NUCLEOTIDE SEQUENCE [LARGE SCALE GENOMIC DNA]</scope>
</reference>
<dbReference type="EMBL" id="CAMXCT020004547">
    <property type="protein sequence ID" value="CAL1162886.1"/>
    <property type="molecule type" value="Genomic_DNA"/>
</dbReference>
<evidence type="ECO:0008006" key="5">
    <source>
        <dbReference type="Google" id="ProtNLM"/>
    </source>
</evidence>
<dbReference type="EMBL" id="CAMXCT010004547">
    <property type="protein sequence ID" value="CAI4009511.1"/>
    <property type="molecule type" value="Genomic_DNA"/>
</dbReference>
<evidence type="ECO:0000313" key="3">
    <source>
        <dbReference type="EMBL" id="CAL4796823.1"/>
    </source>
</evidence>
<evidence type="ECO:0000313" key="2">
    <source>
        <dbReference type="EMBL" id="CAI4009511.1"/>
    </source>
</evidence>
<gene>
    <name evidence="2" type="ORF">C1SCF055_LOCUS34863</name>
</gene>
<dbReference type="Proteomes" id="UP001152797">
    <property type="component" value="Unassembled WGS sequence"/>
</dbReference>
<organism evidence="2">
    <name type="scientific">Cladocopium goreaui</name>
    <dbReference type="NCBI Taxonomy" id="2562237"/>
    <lineage>
        <taxon>Eukaryota</taxon>
        <taxon>Sar</taxon>
        <taxon>Alveolata</taxon>
        <taxon>Dinophyceae</taxon>
        <taxon>Suessiales</taxon>
        <taxon>Symbiodiniaceae</taxon>
        <taxon>Cladocopium</taxon>
    </lineage>
</organism>
<keyword evidence="4" id="KW-1185">Reference proteome</keyword>
<evidence type="ECO:0000256" key="1">
    <source>
        <dbReference type="SAM" id="SignalP"/>
    </source>
</evidence>
<dbReference type="AlphaFoldDB" id="A0A9P1DH39"/>